<dbReference type="EMBL" id="FLUM01000003">
    <property type="protein sequence ID" value="SBW07207.1"/>
    <property type="molecule type" value="Genomic_DNA"/>
</dbReference>
<evidence type="ECO:0000313" key="2">
    <source>
        <dbReference type="EMBL" id="SBW07207.1"/>
    </source>
</evidence>
<keyword evidence="1" id="KW-1133">Transmembrane helix</keyword>
<protein>
    <submittedName>
        <fullName evidence="2">Uncharacterized protein</fullName>
    </submittedName>
</protein>
<feature type="transmembrane region" description="Helical" evidence="1">
    <location>
        <begin position="49"/>
        <end position="70"/>
    </location>
</feature>
<feature type="transmembrane region" description="Helical" evidence="1">
    <location>
        <begin position="138"/>
        <end position="156"/>
    </location>
</feature>
<name>A0A212K6G2_9BACT</name>
<feature type="transmembrane region" description="Helical" evidence="1">
    <location>
        <begin position="12"/>
        <end position="37"/>
    </location>
</feature>
<organism evidence="2">
    <name type="scientific">uncultured Dysgonomonas sp</name>
    <dbReference type="NCBI Taxonomy" id="206096"/>
    <lineage>
        <taxon>Bacteria</taxon>
        <taxon>Pseudomonadati</taxon>
        <taxon>Bacteroidota</taxon>
        <taxon>Bacteroidia</taxon>
        <taxon>Bacteroidales</taxon>
        <taxon>Dysgonomonadaceae</taxon>
        <taxon>Dysgonomonas</taxon>
        <taxon>environmental samples</taxon>
    </lineage>
</organism>
<dbReference type="RefSeq" id="WP_296944588.1">
    <property type="nucleotide sequence ID" value="NZ_LT599032.1"/>
</dbReference>
<reference evidence="2" key="1">
    <citation type="submission" date="2016-04" db="EMBL/GenBank/DDBJ databases">
        <authorList>
            <person name="Evans L.H."/>
            <person name="Alamgir A."/>
            <person name="Owens N."/>
            <person name="Weber N.D."/>
            <person name="Virtaneva K."/>
            <person name="Barbian K."/>
            <person name="Babar A."/>
            <person name="Rosenke K."/>
        </authorList>
    </citation>
    <scope>NUCLEOTIDE SEQUENCE</scope>
    <source>
        <strain evidence="2">86-1</strain>
    </source>
</reference>
<feature type="transmembrane region" description="Helical" evidence="1">
    <location>
        <begin position="91"/>
        <end position="118"/>
    </location>
</feature>
<keyword evidence="1" id="KW-0812">Transmembrane</keyword>
<evidence type="ECO:0000256" key="1">
    <source>
        <dbReference type="SAM" id="Phobius"/>
    </source>
</evidence>
<dbReference type="AlphaFoldDB" id="A0A212K6G2"/>
<accession>A0A212K6G2</accession>
<proteinExistence type="predicted"/>
<gene>
    <name evidence="2" type="ORF">KL86DYS1_31605</name>
</gene>
<keyword evidence="1" id="KW-0472">Membrane</keyword>
<sequence length="169" mass="18925">MTKKDFFRLVIKLFGLYLITLAPYTFSTVIVTLSYGADLLTIGASALMIAAYLGFAVLLIAYADVVIRFLRLEKGFDDDRIDISDINMQKLVSLAVIIVGGILVVYNFSLVLIALLHILMALVSNNKDDILSFNTYNINYTDLIDFIIGLLLITNYKRIARFVAKKGEQ</sequence>